<comment type="cofactor">
    <cofactor evidence="6 7">
        <name>Mg(2+)</name>
        <dbReference type="ChEBI" id="CHEBI:18420"/>
    </cofactor>
    <text evidence="6 7">Binds 1 Mg(2+) ion per subunit.</text>
</comment>
<keyword evidence="4 7" id="KW-0413">Isomerase</keyword>
<dbReference type="InterPro" id="IPR013341">
    <property type="entry name" value="Mandelate_racemase_N_dom"/>
</dbReference>
<dbReference type="eggNOG" id="COG4948">
    <property type="taxonomic scope" value="Bacteria"/>
</dbReference>
<dbReference type="FunFam" id="3.30.390.10:FF:000009">
    <property type="entry name" value="Hydrophobic dipeptide epimerase"/>
    <property type="match status" value="1"/>
</dbReference>
<dbReference type="SUPFAM" id="SSF54826">
    <property type="entry name" value="Enolase N-terminal domain-like"/>
    <property type="match status" value="1"/>
</dbReference>
<dbReference type="GO" id="GO:0006518">
    <property type="term" value="P:peptide metabolic process"/>
    <property type="evidence" value="ECO:0007669"/>
    <property type="project" value="UniProtKB-ARBA"/>
</dbReference>
<keyword evidence="10" id="KW-1185">Reference proteome</keyword>
<dbReference type="SUPFAM" id="SSF51604">
    <property type="entry name" value="Enolase C-terminal domain-like"/>
    <property type="match status" value="1"/>
</dbReference>
<dbReference type="SFLD" id="SFLDS00001">
    <property type="entry name" value="Enolase"/>
    <property type="match status" value="1"/>
</dbReference>
<evidence type="ECO:0000256" key="1">
    <source>
        <dbReference type="ARBA" id="ARBA00008031"/>
    </source>
</evidence>
<dbReference type="InterPro" id="IPR036849">
    <property type="entry name" value="Enolase-like_C_sf"/>
</dbReference>
<dbReference type="SFLD" id="SFLDF00009">
    <property type="entry name" value="o-succinylbenzoate_synthase"/>
    <property type="match status" value="1"/>
</dbReference>
<feature type="active site" description="Proton acceptor; specific for (R)-substrate epimerization" evidence="5">
    <location>
        <position position="164"/>
    </location>
</feature>
<dbReference type="Gene3D" id="3.30.390.10">
    <property type="entry name" value="Enolase-like, N-terminal domain"/>
    <property type="match status" value="1"/>
</dbReference>
<dbReference type="PANTHER" id="PTHR48073:SF2">
    <property type="entry name" value="O-SUCCINYLBENZOATE SYNTHASE"/>
    <property type="match status" value="1"/>
</dbReference>
<evidence type="ECO:0000256" key="7">
    <source>
        <dbReference type="RuleBase" id="RU366006"/>
    </source>
</evidence>
<evidence type="ECO:0000256" key="4">
    <source>
        <dbReference type="ARBA" id="ARBA00023235"/>
    </source>
</evidence>
<dbReference type="EC" id="5.1.1.-" evidence="7"/>
<keyword evidence="2 6" id="KW-0479">Metal-binding</keyword>
<organism evidence="9 10">
    <name type="scientific">Liquorilactobacillus vini DSM 20605</name>
    <dbReference type="NCBI Taxonomy" id="1133569"/>
    <lineage>
        <taxon>Bacteria</taxon>
        <taxon>Bacillati</taxon>
        <taxon>Bacillota</taxon>
        <taxon>Bacilli</taxon>
        <taxon>Lactobacillales</taxon>
        <taxon>Lactobacillaceae</taxon>
        <taxon>Liquorilactobacillus</taxon>
    </lineage>
</organism>
<dbReference type="SMART" id="SM00922">
    <property type="entry name" value="MR_MLE"/>
    <property type="match status" value="1"/>
</dbReference>
<evidence type="ECO:0000256" key="3">
    <source>
        <dbReference type="ARBA" id="ARBA00022842"/>
    </source>
</evidence>
<dbReference type="PATRIC" id="fig|1133569.4.peg.1625"/>
<protein>
    <recommendedName>
        <fullName evidence="7">Dipeptide epimerase</fullName>
        <ecNumber evidence="7">5.1.1.-</ecNumber>
    </recommendedName>
</protein>
<accession>A0A0R2C583</accession>
<dbReference type="SFLD" id="SFLDG00180">
    <property type="entry name" value="muconate_cycloisomerase"/>
    <property type="match status" value="1"/>
</dbReference>
<dbReference type="RefSeq" id="WP_010579741.1">
    <property type="nucleotide sequence ID" value="NZ_AHYZ01000032.1"/>
</dbReference>
<comment type="similarity">
    <text evidence="1 7">Belongs to the mandelate racemase/muconate lactonizing enzyme family.</text>
</comment>
<feature type="binding site" evidence="6">
    <location>
        <position position="246"/>
    </location>
    <ligand>
        <name>Mg(2+)</name>
        <dbReference type="ChEBI" id="CHEBI:18420"/>
    </ligand>
</feature>
<evidence type="ECO:0000313" key="9">
    <source>
        <dbReference type="EMBL" id="KRM86663.1"/>
    </source>
</evidence>
<dbReference type="GO" id="GO:0000287">
    <property type="term" value="F:magnesium ion binding"/>
    <property type="evidence" value="ECO:0007669"/>
    <property type="project" value="UniProtKB-ARBA"/>
</dbReference>
<dbReference type="Pfam" id="PF13378">
    <property type="entry name" value="MR_MLE_C"/>
    <property type="match status" value="1"/>
</dbReference>
<evidence type="ECO:0000313" key="10">
    <source>
        <dbReference type="Proteomes" id="UP000051576"/>
    </source>
</evidence>
<reference evidence="9 10" key="1">
    <citation type="journal article" date="2015" name="Genome Announc.">
        <title>Expanding the biotechnology potential of lactobacilli through comparative genomics of 213 strains and associated genera.</title>
        <authorList>
            <person name="Sun Z."/>
            <person name="Harris H.M."/>
            <person name="McCann A."/>
            <person name="Guo C."/>
            <person name="Argimon S."/>
            <person name="Zhang W."/>
            <person name="Yang X."/>
            <person name="Jeffery I.B."/>
            <person name="Cooney J.C."/>
            <person name="Kagawa T.F."/>
            <person name="Liu W."/>
            <person name="Song Y."/>
            <person name="Salvetti E."/>
            <person name="Wrobel A."/>
            <person name="Rasinkangas P."/>
            <person name="Parkhill J."/>
            <person name="Rea M.C."/>
            <person name="O'Sullivan O."/>
            <person name="Ritari J."/>
            <person name="Douillard F.P."/>
            <person name="Paul Ross R."/>
            <person name="Yang R."/>
            <person name="Briner A.E."/>
            <person name="Felis G.E."/>
            <person name="de Vos W.M."/>
            <person name="Barrangou R."/>
            <person name="Klaenhammer T.R."/>
            <person name="Caufield P.W."/>
            <person name="Cui Y."/>
            <person name="Zhang H."/>
            <person name="O'Toole P.W."/>
        </authorList>
    </citation>
    <scope>NUCLEOTIDE SEQUENCE [LARGE SCALE GENOMIC DNA]</scope>
    <source>
        <strain evidence="9 10">DSM 20605</strain>
    </source>
</reference>
<dbReference type="InterPro" id="IPR029017">
    <property type="entry name" value="Enolase-like_N"/>
</dbReference>
<feature type="binding site" evidence="6">
    <location>
        <position position="193"/>
    </location>
    <ligand>
        <name>Mg(2+)</name>
        <dbReference type="ChEBI" id="CHEBI:18420"/>
    </ligand>
</feature>
<evidence type="ECO:0000259" key="8">
    <source>
        <dbReference type="SMART" id="SM00922"/>
    </source>
</evidence>
<dbReference type="Pfam" id="PF02746">
    <property type="entry name" value="MR_MLE_N"/>
    <property type="match status" value="1"/>
</dbReference>
<dbReference type="Gene3D" id="3.20.20.120">
    <property type="entry name" value="Enolase-like C-terminal domain"/>
    <property type="match status" value="1"/>
</dbReference>
<dbReference type="InterPro" id="IPR034603">
    <property type="entry name" value="Dipeptide_epimerase"/>
</dbReference>
<gene>
    <name evidence="9" type="ORF">FD21_GL001483</name>
</gene>
<dbReference type="InterPro" id="IPR013342">
    <property type="entry name" value="Mandelate_racemase_C"/>
</dbReference>
<feature type="binding site" evidence="6">
    <location>
        <position position="221"/>
    </location>
    <ligand>
        <name>Mg(2+)</name>
        <dbReference type="ChEBI" id="CHEBI:18420"/>
    </ligand>
</feature>
<dbReference type="CDD" id="cd03319">
    <property type="entry name" value="L-Ala-DL-Glu_epimerase"/>
    <property type="match status" value="1"/>
</dbReference>
<evidence type="ECO:0000256" key="2">
    <source>
        <dbReference type="ARBA" id="ARBA00022723"/>
    </source>
</evidence>
<dbReference type="OrthoDB" id="9775391at2"/>
<evidence type="ECO:0000256" key="5">
    <source>
        <dbReference type="PIRSR" id="PIRSR634603-1"/>
    </source>
</evidence>
<feature type="active site" description="Proton acceptor; specific for (S)-substrate epimerization" evidence="5">
    <location>
        <position position="270"/>
    </location>
</feature>
<evidence type="ECO:0000256" key="6">
    <source>
        <dbReference type="PIRSR" id="PIRSR634603-3"/>
    </source>
</evidence>
<feature type="domain" description="Mandelate racemase/muconate lactonizing enzyme C-terminal" evidence="8">
    <location>
        <begin position="143"/>
        <end position="242"/>
    </location>
</feature>
<sequence>MKTKIKWIKLGQIHEPLKRPFVTALHQVTEIAAIGVEIGLENGLIGHGTATPNEKVTGDTLNSLADVMKKVIKPQLIGQEITDWENLLVVVQNSVRYNAPAKAAFEIALYDLRAQLFQTSLTGLLGGTPHFLTTDYTISIAAEEKMIQEAKQLVQTGFTALKLKLGGQSVTEDIQLVKKVAEVIPKTISLRLDLNQAWSAKQTLWAISKWVKSGLNIEFIEQPVCFDDLAGMKLVTANSPVPIMADESVQTVKDAWKLIDLQACDLINIKLMKTGGLSQAIQISQLCQQAGMKCMIGCMIEARASIAAAVAFATARPNVVYFDLDSVFMSAKPQSAGGFTSHKNQLLATAKIGLGL</sequence>
<proteinExistence type="inferred from homology"/>
<dbReference type="PANTHER" id="PTHR48073">
    <property type="entry name" value="O-SUCCINYLBENZOATE SYNTHASE-RELATED"/>
    <property type="match status" value="1"/>
</dbReference>
<dbReference type="EMBL" id="AYYX01000044">
    <property type="protein sequence ID" value="KRM86663.1"/>
    <property type="molecule type" value="Genomic_DNA"/>
</dbReference>
<dbReference type="GO" id="GO:0016855">
    <property type="term" value="F:racemase and epimerase activity, acting on amino acids and derivatives"/>
    <property type="evidence" value="ECO:0007669"/>
    <property type="project" value="UniProtKB-UniRule"/>
</dbReference>
<dbReference type="Proteomes" id="UP000051576">
    <property type="component" value="Unassembled WGS sequence"/>
</dbReference>
<dbReference type="STRING" id="1133569.FD21_GL001483"/>
<dbReference type="InterPro" id="IPR029065">
    <property type="entry name" value="Enolase_C-like"/>
</dbReference>
<keyword evidence="3 6" id="KW-0460">Magnesium</keyword>
<comment type="caution">
    <text evidence="9">The sequence shown here is derived from an EMBL/GenBank/DDBJ whole genome shotgun (WGS) entry which is preliminary data.</text>
</comment>
<dbReference type="AlphaFoldDB" id="A0A0R2C583"/>
<name>A0A0R2C583_9LACO</name>